<keyword evidence="2" id="KW-1185">Reference proteome</keyword>
<name>A0ABP0RPH8_9DINO</name>
<evidence type="ECO:0000313" key="2">
    <source>
        <dbReference type="Proteomes" id="UP001642484"/>
    </source>
</evidence>
<accession>A0ABP0RPH8</accession>
<gene>
    <name evidence="1" type="ORF">CCMP2556_LOCUS47717</name>
</gene>
<evidence type="ECO:0000313" key="1">
    <source>
        <dbReference type="EMBL" id="CAK9101151.1"/>
    </source>
</evidence>
<dbReference type="Proteomes" id="UP001642484">
    <property type="component" value="Unassembled WGS sequence"/>
</dbReference>
<sequence length="267" mass="29720">MPGQDRKLKQLVEAAVRVMTFLVGQHYATPTPSPDAVTGYITSFMSWLASWSAFLNSLPPQQIEKFKYLSRFVADMQYTLSTHIGRHCLGQRVDDIKTNPCPTTWRLFDTFMESLTAELEDIVGPLRAWVADQPVDTGLLCDQILHAILLFGTRCEMFLADRLTRQLNIFVRKFTNDVYDHQTLNAETTFAGTHGSVVFAAKPFQTSAKVLCLIPSLDLGVGDNPQPSAPGTLETNMPVIFLPIAQYASFINGLKKFDELGASTLLL</sequence>
<protein>
    <submittedName>
        <fullName evidence="1">Uncharacterized protein</fullName>
    </submittedName>
</protein>
<dbReference type="EMBL" id="CAXAMN010026184">
    <property type="protein sequence ID" value="CAK9101151.1"/>
    <property type="molecule type" value="Genomic_DNA"/>
</dbReference>
<comment type="caution">
    <text evidence="1">The sequence shown here is derived from an EMBL/GenBank/DDBJ whole genome shotgun (WGS) entry which is preliminary data.</text>
</comment>
<organism evidence="1 2">
    <name type="scientific">Durusdinium trenchii</name>
    <dbReference type="NCBI Taxonomy" id="1381693"/>
    <lineage>
        <taxon>Eukaryota</taxon>
        <taxon>Sar</taxon>
        <taxon>Alveolata</taxon>
        <taxon>Dinophyceae</taxon>
        <taxon>Suessiales</taxon>
        <taxon>Symbiodiniaceae</taxon>
        <taxon>Durusdinium</taxon>
    </lineage>
</organism>
<proteinExistence type="predicted"/>
<reference evidence="1 2" key="1">
    <citation type="submission" date="2024-02" db="EMBL/GenBank/DDBJ databases">
        <authorList>
            <person name="Chen Y."/>
            <person name="Shah S."/>
            <person name="Dougan E. K."/>
            <person name="Thang M."/>
            <person name="Chan C."/>
        </authorList>
    </citation>
    <scope>NUCLEOTIDE SEQUENCE [LARGE SCALE GENOMIC DNA]</scope>
</reference>